<proteinExistence type="predicted"/>
<dbReference type="EMBL" id="CP031393">
    <property type="protein sequence ID" value="QSH97949.1"/>
    <property type="molecule type" value="Genomic_DNA"/>
</dbReference>
<dbReference type="PANTHER" id="PTHR41786:SF1">
    <property type="entry name" value="6-HYDROXYMETHYLPTERIN DIPHOSPHOKINASE MPTE-LIKE DOMAIN-CONTAINING PROTEIN"/>
    <property type="match status" value="1"/>
</dbReference>
<dbReference type="InterPro" id="IPR002826">
    <property type="entry name" value="MptE-like"/>
</dbReference>
<gene>
    <name evidence="2" type="ORF">DWB79_09355</name>
</gene>
<accession>A0ABX7M4Z3</accession>
<sequence length="615" mass="67979">MISDNEDKKPLPIQTSRGFSVLYRNKYLYSKYNPQAAIMAQIAALQIPDSTLILCLSPVLGYGLKELAEKLPASSYILALECDQVLMRFSLDHYDFSPFAQQRFSYIRTDSVAEVLKKIEALPLFPFKKCIALSFSGGVQLNQTFYDEVRLYADEVISRFWKNRITLMHLGRNYAHNTFRNLLSLARSLAKSSARPMTGSLASSPESSPAESPAWCVPSSKRNFQLLTGDERIRKPLLIAGAGPSLDTARDFIIKNRNSFFLLAVDAAAAALLPDIQPDAIVLVESQYWIDSAFIGLHKYGIPIFADLTASPRALQACGGNVYFFCTEYARLKYLERLYQTLHPLTLPPMGSVGLTAIQLALSLTAPHLPVLHTGLDFAWQNGLTHAAGSSPIKKLFAEINRTESPYKLSVSTGMQCISGKRGLSYWTTPVLSGYAELYRHTFAGNERVIDIGTEGCFLNGRQADMTEAELILTDAGNRLTIDTDSRQAAAEIPNSRTEVSNAGVPDAGVPVVGTGKSNINADGRLFAFACKSDTANERYEALNAYLTGEAEALTVLNDHLQGKRLISEHTMKQLFAERDYLYSHFPDAARGYSLDLGFLKRAGIELRYLLKILS</sequence>
<evidence type="ECO:0000259" key="1">
    <source>
        <dbReference type="Pfam" id="PF01973"/>
    </source>
</evidence>
<organism evidence="2 3">
    <name type="scientific">Treponema medium</name>
    <dbReference type="NCBI Taxonomy" id="58231"/>
    <lineage>
        <taxon>Bacteria</taxon>
        <taxon>Pseudomonadati</taxon>
        <taxon>Spirochaetota</taxon>
        <taxon>Spirochaetia</taxon>
        <taxon>Spirochaetales</taxon>
        <taxon>Treponemataceae</taxon>
        <taxon>Treponema</taxon>
    </lineage>
</organism>
<dbReference type="Proteomes" id="UP000663454">
    <property type="component" value="Chromosome"/>
</dbReference>
<keyword evidence="3" id="KW-1185">Reference proteome</keyword>
<name>A0ABX7M4Z3_TREMD</name>
<protein>
    <submittedName>
        <fullName evidence="2">DUF115 domain-containing protein</fullName>
    </submittedName>
</protein>
<reference evidence="2 3" key="1">
    <citation type="submission" date="2018-08" db="EMBL/GenBank/DDBJ databases">
        <authorList>
            <person name="Clegg S.R."/>
            <person name="Carter S.D."/>
            <person name="Radford A.D."/>
            <person name="Darby A."/>
            <person name="Hall N."/>
            <person name="Birtles R."/>
            <person name="Evans N.J."/>
        </authorList>
    </citation>
    <scope>NUCLEOTIDE SEQUENCE [LARGE SCALE GENOMIC DNA]</scope>
    <source>
        <strain evidence="2 3">ATCC 700293</strain>
    </source>
</reference>
<dbReference type="Pfam" id="PF01973">
    <property type="entry name" value="MptE-like"/>
    <property type="match status" value="1"/>
</dbReference>
<evidence type="ECO:0000313" key="3">
    <source>
        <dbReference type="Proteomes" id="UP000663454"/>
    </source>
</evidence>
<dbReference type="PANTHER" id="PTHR41786">
    <property type="entry name" value="MOTILITY ACCESSORY FACTOR MAF"/>
    <property type="match status" value="1"/>
</dbReference>
<feature type="domain" description="6-hydroxymethylpterin diphosphokinase MptE-like" evidence="1">
    <location>
        <begin position="224"/>
        <end position="382"/>
    </location>
</feature>
<evidence type="ECO:0000313" key="2">
    <source>
        <dbReference type="EMBL" id="QSH97949.1"/>
    </source>
</evidence>